<accession>A0A6P3X4S8</accession>
<evidence type="ECO:0000313" key="11">
    <source>
        <dbReference type="Proteomes" id="UP000515204"/>
    </source>
</evidence>
<proteinExistence type="inferred from homology"/>
<evidence type="ECO:0000256" key="4">
    <source>
        <dbReference type="ARBA" id="ARBA00022989"/>
    </source>
</evidence>
<keyword evidence="3 9" id="KW-0812">Transmembrane</keyword>
<dbReference type="InterPro" id="IPR053958">
    <property type="entry name" value="HMGCR/SNAP/NPC1-like_SSD"/>
</dbReference>
<dbReference type="KEGG" id="dqu:106743715"/>
<keyword evidence="4 9" id="KW-1133">Transmembrane helix</keyword>
<dbReference type="FunFam" id="1.20.1640.10:FF:000027">
    <property type="entry name" value="Blast:Protein patched"/>
    <property type="match status" value="1"/>
</dbReference>
<evidence type="ECO:0000256" key="3">
    <source>
        <dbReference type="ARBA" id="ARBA00022692"/>
    </source>
</evidence>
<dbReference type="GeneID" id="106743715"/>
<feature type="region of interest" description="Disordered" evidence="8">
    <location>
        <begin position="1234"/>
        <end position="1256"/>
    </location>
</feature>
<feature type="transmembrane region" description="Helical" evidence="9">
    <location>
        <begin position="1022"/>
        <end position="1042"/>
    </location>
</feature>
<evidence type="ECO:0000256" key="8">
    <source>
        <dbReference type="SAM" id="MobiDB-lite"/>
    </source>
</evidence>
<dbReference type="GO" id="GO:0008158">
    <property type="term" value="F:hedgehog receptor activity"/>
    <property type="evidence" value="ECO:0007669"/>
    <property type="project" value="InterPro"/>
</dbReference>
<evidence type="ECO:0000256" key="1">
    <source>
        <dbReference type="ARBA" id="ARBA00004141"/>
    </source>
</evidence>
<reference evidence="12" key="1">
    <citation type="submission" date="2025-08" db="UniProtKB">
        <authorList>
            <consortium name="RefSeq"/>
        </authorList>
    </citation>
    <scope>IDENTIFICATION</scope>
</reference>
<feature type="transmembrane region" description="Helical" evidence="9">
    <location>
        <begin position="585"/>
        <end position="606"/>
    </location>
</feature>
<feature type="compositionally biased region" description="Polar residues" evidence="8">
    <location>
        <begin position="1198"/>
        <end position="1213"/>
    </location>
</feature>
<dbReference type="Pfam" id="PF12349">
    <property type="entry name" value="Sterol-sensing"/>
    <property type="match status" value="1"/>
</dbReference>
<evidence type="ECO:0000259" key="10">
    <source>
        <dbReference type="PROSITE" id="PS50156"/>
    </source>
</evidence>
<dbReference type="PANTHER" id="PTHR46022:SF1">
    <property type="entry name" value="PROTEIN PATCHED"/>
    <property type="match status" value="1"/>
</dbReference>
<organism evidence="11 12">
    <name type="scientific">Dinoponera quadriceps</name>
    <name type="common">South American ant</name>
    <dbReference type="NCBI Taxonomy" id="609295"/>
    <lineage>
        <taxon>Eukaryota</taxon>
        <taxon>Metazoa</taxon>
        <taxon>Ecdysozoa</taxon>
        <taxon>Arthropoda</taxon>
        <taxon>Hexapoda</taxon>
        <taxon>Insecta</taxon>
        <taxon>Pterygota</taxon>
        <taxon>Neoptera</taxon>
        <taxon>Endopterygota</taxon>
        <taxon>Hymenoptera</taxon>
        <taxon>Apocrita</taxon>
        <taxon>Aculeata</taxon>
        <taxon>Formicoidea</taxon>
        <taxon>Formicidae</taxon>
        <taxon>Ponerinae</taxon>
        <taxon>Ponerini</taxon>
        <taxon>Dinoponera</taxon>
    </lineage>
</organism>
<keyword evidence="6" id="KW-0675">Receptor</keyword>
<sequence>MVSASGPISTGILAGRPSGSQGPRQSCGAECEKDAQAAKSAKSRHESDLYVRPSWTDAAIALDQLEKGKAEGQRSAVWIRARLQDQLSQLGYFLQRHAGKVLFVAILALATFCVALKSAQVHSKVEQLWVHEGGRLQKELTYASEALGEAAASTHQLVIQTPRHSGANILHPTALREHLTVLKAATQVKVHLFEITWRLKDLCYAPSIPNFDLHYIDQIFDSIIPCAIITPLDCFWEGSQLLGPEYPVHIPGVYKKPVQWTNLNPSGMLNEMKKLQFAFPFKTLEDYMKRAGITNGYQSKPCLNPADPECPETAPNKKSQQIPDVGSELTGGCYGFAAKYMHWPEELVVGGAKHNKTGHLTRAAALQTVVQLMGERELYDFLANTYKVHHIDWSQEKAAQVLETWQRAFSNEVKKVLDANGSTPYNLYAFSTTTMNDILGKYSEVSVMKIVIGCVLMLVYAGVALLRWKDPVRSQAGVAIAGVMLVCATVAAGLGFCALLAIPFNAATTQIVPFLALGLGVHDMFLLTHTYAELSVNEVPSGEQTGVVLKRTGLSVLLTGLSNVSAFFAAALIPIPALRVFCLQAGILLLFNLAAMLLVFPAMVSLDLRRRRSGRADILCCCLPAAPNSAKNRYSAKNNGTAKQTVTRAIPPERRETCTQILTSQNAQNESWIGGSIDVELDKQCTEEDALTGCSQDDCLSFSLTQLAARYYAPFISRPATKVFGMMVLAGVLAGSMWQALRVRDGLDLTDLVPQNSNEYAFLAAQAKHFGFYNMYAVTGRDFEYPNNQRLLYEYHDAFMRIKNVIKNDNGGLPEFWLGLFRDWLKGLQTAFDKDYNSGCITQERWYQNASDEAILAYKLLVQTGYVDNPIDKTLITQVRLVDSDGIINPRAFYNYLSAWASNDALAYGASQGNLRPEPRQWIYTNDHELKIPKSMPLTYAQMPFYLHKLTDTQEITELISNVRNLCRKFEERGLPNFPSGIPFLFWEQYMDLRSCLGFALLAALGTSVVVVGVLLLNLWAALMVGTSLAAVVLQLLGIMGLCDVKLSAVPAVLLVVSVGIAVHFTVHICLSFVTSVGSRDRRMRLALEHMYAPVIHGALTTLLAVSMLAFSEFDFIVNYFFLVLLCLIGVGLVNGIFFFPILLSLIGPSAEVVPHEHPDRISTPTPPPSPVVRRSKPPAPPRRSHRIDNARLHAEPSLTTITEEPNSWHSTQESCIIVQPEVKVETTSTCGNQNCSGSDTSGSSQTSPVPSTSHITTKVTATANIKVEVHTPLTSGVDRSEKCRHTGTSSRRSSRCSANVSTGESSSSSSEPDTDSNPKH</sequence>
<keyword evidence="11" id="KW-1185">Reference proteome</keyword>
<feature type="transmembrane region" description="Helical" evidence="9">
    <location>
        <begin position="510"/>
        <end position="532"/>
    </location>
</feature>
<feature type="transmembrane region" description="Helical" evidence="9">
    <location>
        <begin position="1092"/>
        <end position="1111"/>
    </location>
</feature>
<dbReference type="GO" id="GO:0005886">
    <property type="term" value="C:plasma membrane"/>
    <property type="evidence" value="ECO:0007669"/>
    <property type="project" value="TreeGrafter"/>
</dbReference>
<name>A0A6P3X4S8_DINQU</name>
<dbReference type="InterPro" id="IPR000731">
    <property type="entry name" value="SSD"/>
</dbReference>
<feature type="transmembrane region" description="Helical" evidence="9">
    <location>
        <begin position="997"/>
        <end position="1017"/>
    </location>
</feature>
<comment type="subcellular location">
    <subcellularLocation>
        <location evidence="1">Membrane</location>
        <topology evidence="1">Multi-pass membrane protein</topology>
    </subcellularLocation>
</comment>
<evidence type="ECO:0000256" key="5">
    <source>
        <dbReference type="ARBA" id="ARBA00023136"/>
    </source>
</evidence>
<feature type="transmembrane region" description="Helical" evidence="9">
    <location>
        <begin position="1117"/>
        <end position="1140"/>
    </location>
</feature>
<feature type="transmembrane region" description="Helical" evidence="9">
    <location>
        <begin position="1048"/>
        <end position="1071"/>
    </location>
</feature>
<dbReference type="SUPFAM" id="SSF82866">
    <property type="entry name" value="Multidrug efflux transporter AcrB transmembrane domain"/>
    <property type="match status" value="2"/>
</dbReference>
<evidence type="ECO:0000256" key="7">
    <source>
        <dbReference type="ARBA" id="ARBA00023180"/>
    </source>
</evidence>
<feature type="transmembrane region" description="Helical" evidence="9">
    <location>
        <begin position="553"/>
        <end position="573"/>
    </location>
</feature>
<dbReference type="GO" id="GO:0005119">
    <property type="term" value="F:smoothened binding"/>
    <property type="evidence" value="ECO:0007669"/>
    <property type="project" value="TreeGrafter"/>
</dbReference>
<feature type="domain" description="SSD" evidence="10">
    <location>
        <begin position="446"/>
        <end position="606"/>
    </location>
</feature>
<dbReference type="InterPro" id="IPR004766">
    <property type="entry name" value="TM_rcpt_patched"/>
</dbReference>
<feature type="compositionally biased region" description="Low complexity" evidence="8">
    <location>
        <begin position="1290"/>
        <end position="1312"/>
    </location>
</feature>
<dbReference type="GO" id="GO:0097108">
    <property type="term" value="F:hedgehog family protein binding"/>
    <property type="evidence" value="ECO:0007669"/>
    <property type="project" value="TreeGrafter"/>
</dbReference>
<evidence type="ECO:0000256" key="6">
    <source>
        <dbReference type="ARBA" id="ARBA00023170"/>
    </source>
</evidence>
<keyword evidence="5 9" id="KW-0472">Membrane</keyword>
<dbReference type="CTD" id="35851"/>
<dbReference type="Gene3D" id="1.20.1640.10">
    <property type="entry name" value="Multidrug efflux transporter AcrB transmembrane domain"/>
    <property type="match status" value="2"/>
</dbReference>
<dbReference type="PROSITE" id="PS50156">
    <property type="entry name" value="SSD"/>
    <property type="match status" value="1"/>
</dbReference>
<dbReference type="Proteomes" id="UP000515204">
    <property type="component" value="Unplaced"/>
</dbReference>
<dbReference type="RefSeq" id="XP_014473320.1">
    <property type="nucleotide sequence ID" value="XM_014617834.1"/>
</dbReference>
<dbReference type="GO" id="GO:0045879">
    <property type="term" value="P:negative regulation of smoothened signaling pathway"/>
    <property type="evidence" value="ECO:0007669"/>
    <property type="project" value="TreeGrafter"/>
</dbReference>
<feature type="transmembrane region" description="Helical" evidence="9">
    <location>
        <begin position="478"/>
        <end position="504"/>
    </location>
</feature>
<feature type="region of interest" description="Disordered" evidence="8">
    <location>
        <begin position="1"/>
        <end position="45"/>
    </location>
</feature>
<protein>
    <submittedName>
        <fullName evidence="12">Protein patched</fullName>
    </submittedName>
</protein>
<dbReference type="PANTHER" id="PTHR46022">
    <property type="entry name" value="PROTEIN PATCHED"/>
    <property type="match status" value="1"/>
</dbReference>
<gene>
    <name evidence="12" type="primary">LOC106743715</name>
</gene>
<evidence type="ECO:0000313" key="12">
    <source>
        <dbReference type="RefSeq" id="XP_014473320.1"/>
    </source>
</evidence>
<dbReference type="OrthoDB" id="5873834at2759"/>
<evidence type="ECO:0000256" key="2">
    <source>
        <dbReference type="ARBA" id="ARBA00005585"/>
    </source>
</evidence>
<comment type="similarity">
    <text evidence="2">Belongs to the patched family.</text>
</comment>
<feature type="region of interest" description="Disordered" evidence="8">
    <location>
        <begin position="1155"/>
        <end position="1213"/>
    </location>
</feature>
<evidence type="ECO:0000256" key="9">
    <source>
        <dbReference type="SAM" id="Phobius"/>
    </source>
</evidence>
<feature type="region of interest" description="Disordered" evidence="8">
    <location>
        <begin position="1273"/>
        <end position="1321"/>
    </location>
</feature>
<keyword evidence="7" id="KW-0325">Glycoprotein</keyword>
<feature type="transmembrane region" description="Helical" evidence="9">
    <location>
        <begin position="447"/>
        <end position="466"/>
    </location>
</feature>
<dbReference type="NCBIfam" id="TIGR00918">
    <property type="entry name" value="2A060602"/>
    <property type="match status" value="1"/>
</dbReference>
<feature type="compositionally biased region" description="Low complexity" evidence="8">
    <location>
        <begin position="1237"/>
        <end position="1248"/>
    </location>
</feature>